<reference evidence="1 2" key="1">
    <citation type="journal article" date="2022" name="Hortic Res">
        <title>A haplotype resolved chromosomal level avocado genome allows analysis of novel avocado genes.</title>
        <authorList>
            <person name="Nath O."/>
            <person name="Fletcher S.J."/>
            <person name="Hayward A."/>
            <person name="Shaw L.M."/>
            <person name="Masouleh A.K."/>
            <person name="Furtado A."/>
            <person name="Henry R.J."/>
            <person name="Mitter N."/>
        </authorList>
    </citation>
    <scope>NUCLEOTIDE SEQUENCE [LARGE SCALE GENOMIC DNA]</scope>
    <source>
        <strain evidence="2">cv. Hass</strain>
    </source>
</reference>
<proteinExistence type="predicted"/>
<protein>
    <submittedName>
        <fullName evidence="1">Uncharacterized protein</fullName>
    </submittedName>
</protein>
<gene>
    <name evidence="1" type="ORF">MRB53_006280</name>
</gene>
<evidence type="ECO:0000313" key="1">
    <source>
        <dbReference type="EMBL" id="KAJ8644532.1"/>
    </source>
</evidence>
<dbReference type="Proteomes" id="UP001234297">
    <property type="component" value="Chromosome 2"/>
</dbReference>
<dbReference type="EMBL" id="CM056810">
    <property type="protein sequence ID" value="KAJ8644532.1"/>
    <property type="molecule type" value="Genomic_DNA"/>
</dbReference>
<accession>A0ACC2MFJ0</accession>
<keyword evidence="2" id="KW-1185">Reference proteome</keyword>
<organism evidence="1 2">
    <name type="scientific">Persea americana</name>
    <name type="common">Avocado</name>
    <dbReference type="NCBI Taxonomy" id="3435"/>
    <lineage>
        <taxon>Eukaryota</taxon>
        <taxon>Viridiplantae</taxon>
        <taxon>Streptophyta</taxon>
        <taxon>Embryophyta</taxon>
        <taxon>Tracheophyta</taxon>
        <taxon>Spermatophyta</taxon>
        <taxon>Magnoliopsida</taxon>
        <taxon>Magnoliidae</taxon>
        <taxon>Laurales</taxon>
        <taxon>Lauraceae</taxon>
        <taxon>Persea</taxon>
    </lineage>
</organism>
<comment type="caution">
    <text evidence="1">The sequence shown here is derived from an EMBL/GenBank/DDBJ whole genome shotgun (WGS) entry which is preliminary data.</text>
</comment>
<name>A0ACC2MFJ0_PERAE</name>
<sequence length="95" mass="10751">MHDGYKRKKSCSPRVVILVGKRVASAWCNYSGGDNARQTLQRGQRPGARDGSKQSSSGRLELRGRDRVEIELRAEIEMRARAEIELRAPKSLQRD</sequence>
<evidence type="ECO:0000313" key="2">
    <source>
        <dbReference type="Proteomes" id="UP001234297"/>
    </source>
</evidence>